<dbReference type="InterPro" id="IPR050313">
    <property type="entry name" value="Carb_Metab_HTH_regulators"/>
</dbReference>
<sequence length="254" mass="28274">MNKSERCLAILDILQKQHKVEVNELAKRFGISEMTVRRDLNLLARQYNITRTHGGALMANQPVVRMISFDESRISNREAKEKIAAKAATLIKNGQRIFIDAGSTTRIILNYMDEETRAVIVTNHLKVAEHALQFDNLSVIMLGGEMIRITNCSSGSVAEEQIRKYQLDTAFLGAAAIGTDGRLYDGYSPEARFKSSIFSVAKRTYLLTDSSKFNTYDLNGFAALSQVDGVITDAGIDEEGMNLLKKYNVEVIIA</sequence>
<dbReference type="InterPro" id="IPR036390">
    <property type="entry name" value="WH_DNA-bd_sf"/>
</dbReference>
<dbReference type="Gene3D" id="1.10.10.10">
    <property type="entry name" value="Winged helix-like DNA-binding domain superfamily/Winged helix DNA-binding domain"/>
    <property type="match status" value="1"/>
</dbReference>
<keyword evidence="3" id="KW-0804">Transcription</keyword>
<reference evidence="6" key="2">
    <citation type="submission" date="2023-01" db="EMBL/GenBank/DDBJ databases">
        <title>Human gut microbiome strain richness.</title>
        <authorList>
            <person name="Chen-Liaw A."/>
        </authorList>
    </citation>
    <scope>NUCLEOTIDE SEQUENCE</scope>
    <source>
        <strain evidence="6">B1_m1001713B170214d0_201011</strain>
    </source>
</reference>
<dbReference type="EMBL" id="JAINVB010000001">
    <property type="protein sequence ID" value="MCK0085183.1"/>
    <property type="molecule type" value="Genomic_DNA"/>
</dbReference>
<keyword evidence="2 5" id="KW-0238">DNA-binding</keyword>
<accession>A0AAW5F167</accession>
<reference evidence="5" key="1">
    <citation type="journal article" date="2022" name="Cell Host Microbe">
        <title>Colonization of the live biotherapeutic product VE303 and modulation of the microbiota and metabolites in healthy volunteers.</title>
        <authorList>
            <person name="Dsouza M."/>
            <person name="Menon R."/>
            <person name="Crossette E."/>
            <person name="Bhattarai S.K."/>
            <person name="Schneider J."/>
            <person name="Kim Y.G."/>
            <person name="Reddy S."/>
            <person name="Caballero S."/>
            <person name="Felix C."/>
            <person name="Cornacchione L."/>
            <person name="Hendrickson J."/>
            <person name="Watson A.R."/>
            <person name="Minot S.S."/>
            <person name="Greenfield N."/>
            <person name="Schopf L."/>
            <person name="Szabady R."/>
            <person name="Patarroyo J."/>
            <person name="Smith W."/>
            <person name="Harrison P."/>
            <person name="Kuijper E.J."/>
            <person name="Kelly C.P."/>
            <person name="Olle B."/>
            <person name="Bobilev D."/>
            <person name="Silber J.L."/>
            <person name="Bucci V."/>
            <person name="Roberts B."/>
            <person name="Faith J."/>
            <person name="Norman J.M."/>
        </authorList>
    </citation>
    <scope>NUCLEOTIDE SEQUENCE</scope>
    <source>
        <strain evidence="5">VE303-04</strain>
    </source>
</reference>
<dbReference type="InterPro" id="IPR014036">
    <property type="entry name" value="DeoR-like_C"/>
</dbReference>
<dbReference type="RefSeq" id="WP_003509094.1">
    <property type="nucleotide sequence ID" value="NZ_BAABZD010000001.1"/>
</dbReference>
<evidence type="ECO:0000256" key="1">
    <source>
        <dbReference type="ARBA" id="ARBA00023015"/>
    </source>
</evidence>
<gene>
    <name evidence="5" type="ORF">K5I21_04705</name>
    <name evidence="6" type="ORF">PM006_18255</name>
</gene>
<dbReference type="InterPro" id="IPR037171">
    <property type="entry name" value="NagB/RpiA_transferase-like"/>
</dbReference>
<dbReference type="GO" id="GO:0003700">
    <property type="term" value="F:DNA-binding transcription factor activity"/>
    <property type="evidence" value="ECO:0007669"/>
    <property type="project" value="InterPro"/>
</dbReference>
<dbReference type="Proteomes" id="UP001203136">
    <property type="component" value="Unassembled WGS sequence"/>
</dbReference>
<protein>
    <submittedName>
        <fullName evidence="5">DeoR/GlpR family DNA-binding transcription regulator</fullName>
    </submittedName>
</protein>
<comment type="caution">
    <text evidence="5">The sequence shown here is derived from an EMBL/GenBank/DDBJ whole genome shotgun (WGS) entry which is preliminary data.</text>
</comment>
<keyword evidence="1" id="KW-0805">Transcription regulation</keyword>
<dbReference type="EMBL" id="JAQLGM010000060">
    <property type="protein sequence ID" value="MDB2002144.1"/>
    <property type="molecule type" value="Genomic_DNA"/>
</dbReference>
<dbReference type="SUPFAM" id="SSF100950">
    <property type="entry name" value="NagB/RpiA/CoA transferase-like"/>
    <property type="match status" value="1"/>
</dbReference>
<dbReference type="SUPFAM" id="SSF46785">
    <property type="entry name" value="Winged helix' DNA-binding domain"/>
    <property type="match status" value="1"/>
</dbReference>
<proteinExistence type="predicted"/>
<dbReference type="InterPro" id="IPR036388">
    <property type="entry name" value="WH-like_DNA-bd_sf"/>
</dbReference>
<dbReference type="Gene3D" id="3.40.50.1360">
    <property type="match status" value="1"/>
</dbReference>
<dbReference type="SMART" id="SM01134">
    <property type="entry name" value="DeoRC"/>
    <property type="match status" value="1"/>
</dbReference>
<evidence type="ECO:0000313" key="7">
    <source>
        <dbReference type="Proteomes" id="UP001203136"/>
    </source>
</evidence>
<dbReference type="InterPro" id="IPR018356">
    <property type="entry name" value="Tscrpt_reg_HTH_DeoR_CS"/>
</dbReference>
<evidence type="ECO:0000313" key="6">
    <source>
        <dbReference type="EMBL" id="MDB2002144.1"/>
    </source>
</evidence>
<evidence type="ECO:0000259" key="4">
    <source>
        <dbReference type="PROSITE" id="PS51000"/>
    </source>
</evidence>
<dbReference type="PROSITE" id="PS00894">
    <property type="entry name" value="HTH_DEOR_1"/>
    <property type="match status" value="1"/>
</dbReference>
<organism evidence="5 7">
    <name type="scientific">Clostridium symbiosum</name>
    <name type="common">Bacteroides symbiosus</name>
    <dbReference type="NCBI Taxonomy" id="1512"/>
    <lineage>
        <taxon>Bacteria</taxon>
        <taxon>Bacillati</taxon>
        <taxon>Bacillota</taxon>
        <taxon>Clostridia</taxon>
        <taxon>Lachnospirales</taxon>
        <taxon>Lachnospiraceae</taxon>
        <taxon>Otoolea</taxon>
    </lineage>
</organism>
<dbReference type="GO" id="GO:0003677">
    <property type="term" value="F:DNA binding"/>
    <property type="evidence" value="ECO:0007669"/>
    <property type="project" value="UniProtKB-KW"/>
</dbReference>
<dbReference type="InterPro" id="IPR001034">
    <property type="entry name" value="DeoR_HTH"/>
</dbReference>
<dbReference type="SMART" id="SM00420">
    <property type="entry name" value="HTH_DEOR"/>
    <property type="match status" value="1"/>
</dbReference>
<dbReference type="PROSITE" id="PS51000">
    <property type="entry name" value="HTH_DEOR_2"/>
    <property type="match status" value="1"/>
</dbReference>
<dbReference type="Pfam" id="PF00455">
    <property type="entry name" value="DeoRC"/>
    <property type="match status" value="1"/>
</dbReference>
<evidence type="ECO:0000256" key="3">
    <source>
        <dbReference type="ARBA" id="ARBA00023163"/>
    </source>
</evidence>
<dbReference type="PANTHER" id="PTHR30363:SF44">
    <property type="entry name" value="AGA OPERON TRANSCRIPTIONAL REPRESSOR-RELATED"/>
    <property type="match status" value="1"/>
</dbReference>
<dbReference type="AlphaFoldDB" id="A0AAW5F167"/>
<dbReference type="Pfam" id="PF08220">
    <property type="entry name" value="HTH_DeoR"/>
    <property type="match status" value="1"/>
</dbReference>
<evidence type="ECO:0000256" key="2">
    <source>
        <dbReference type="ARBA" id="ARBA00023125"/>
    </source>
</evidence>
<feature type="domain" description="HTH deoR-type" evidence="4">
    <location>
        <begin position="3"/>
        <end position="58"/>
    </location>
</feature>
<dbReference type="PRINTS" id="PR00037">
    <property type="entry name" value="HTHLACR"/>
</dbReference>
<dbReference type="Proteomes" id="UP001300871">
    <property type="component" value="Unassembled WGS sequence"/>
</dbReference>
<name>A0AAW5F167_CLOSY</name>
<evidence type="ECO:0000313" key="5">
    <source>
        <dbReference type="EMBL" id="MCK0085183.1"/>
    </source>
</evidence>
<dbReference type="GeneID" id="57967031"/>
<dbReference type="PANTHER" id="PTHR30363">
    <property type="entry name" value="HTH-TYPE TRANSCRIPTIONAL REGULATOR SRLR-RELATED"/>
    <property type="match status" value="1"/>
</dbReference>